<organism evidence="1 2">
    <name type="scientific">Cohnella xylanilytica</name>
    <dbReference type="NCBI Taxonomy" id="557555"/>
    <lineage>
        <taxon>Bacteria</taxon>
        <taxon>Bacillati</taxon>
        <taxon>Bacillota</taxon>
        <taxon>Bacilli</taxon>
        <taxon>Bacillales</taxon>
        <taxon>Paenibacillaceae</taxon>
        <taxon>Cohnella</taxon>
    </lineage>
</organism>
<accession>A0A841TVW8</accession>
<evidence type="ECO:0000313" key="2">
    <source>
        <dbReference type="Proteomes" id="UP000553776"/>
    </source>
</evidence>
<dbReference type="AlphaFoldDB" id="A0A841TVW8"/>
<dbReference type="RefSeq" id="WP_185134057.1">
    <property type="nucleotide sequence ID" value="NZ_JACJVR010000004.1"/>
</dbReference>
<evidence type="ECO:0000313" key="1">
    <source>
        <dbReference type="EMBL" id="MBB6690020.1"/>
    </source>
</evidence>
<sequence>MRKRVVVKIPELLKKHGISLRYLSRLADILHAALNEQNINFAPIEKIAEVFGIQDIREIVELDRNNISSVI</sequence>
<dbReference type="Proteomes" id="UP000553776">
    <property type="component" value="Unassembled WGS sequence"/>
</dbReference>
<comment type="caution">
    <text evidence="1">The sequence shown here is derived from an EMBL/GenBank/DDBJ whole genome shotgun (WGS) entry which is preliminary data.</text>
</comment>
<protein>
    <submittedName>
        <fullName evidence="1">XRE family transcriptional regulator</fullName>
    </submittedName>
</protein>
<name>A0A841TVW8_9BACL</name>
<gene>
    <name evidence="1" type="ORF">H7B90_01265</name>
</gene>
<dbReference type="EMBL" id="JACJVR010000004">
    <property type="protein sequence ID" value="MBB6690020.1"/>
    <property type="molecule type" value="Genomic_DNA"/>
</dbReference>
<reference evidence="1 2" key="1">
    <citation type="submission" date="2020-08" db="EMBL/GenBank/DDBJ databases">
        <title>Cohnella phylogeny.</title>
        <authorList>
            <person name="Dunlap C."/>
        </authorList>
    </citation>
    <scope>NUCLEOTIDE SEQUENCE [LARGE SCALE GENOMIC DNA]</scope>
    <source>
        <strain evidence="1 2">DSM 25239</strain>
    </source>
</reference>
<proteinExistence type="predicted"/>
<keyword evidence="2" id="KW-1185">Reference proteome</keyword>